<dbReference type="SUPFAM" id="SSF88723">
    <property type="entry name" value="PIN domain-like"/>
    <property type="match status" value="1"/>
</dbReference>
<dbReference type="EMBL" id="WNCL01000002">
    <property type="protein sequence ID" value="MTU42252.1"/>
    <property type="molecule type" value="Genomic_DNA"/>
</dbReference>
<dbReference type="Proteomes" id="UP000462362">
    <property type="component" value="Unassembled WGS sequence"/>
</dbReference>
<reference evidence="2 3" key="1">
    <citation type="journal article" date="2019" name="Nat. Med.">
        <title>A library of human gut bacterial isolates paired with longitudinal multiomics data enables mechanistic microbiome research.</title>
        <authorList>
            <person name="Poyet M."/>
            <person name="Groussin M."/>
            <person name="Gibbons S.M."/>
            <person name="Avila-Pacheco J."/>
            <person name="Jiang X."/>
            <person name="Kearney S.M."/>
            <person name="Perrotta A.R."/>
            <person name="Berdy B."/>
            <person name="Zhao S."/>
            <person name="Lieberman T.D."/>
            <person name="Swanson P.K."/>
            <person name="Smith M."/>
            <person name="Roesemann S."/>
            <person name="Alexander J.E."/>
            <person name="Rich S.A."/>
            <person name="Livny J."/>
            <person name="Vlamakis H."/>
            <person name="Clish C."/>
            <person name="Bullock K."/>
            <person name="Deik A."/>
            <person name="Scott J."/>
            <person name="Pierce K.A."/>
            <person name="Xavier R.J."/>
            <person name="Alm E.J."/>
        </authorList>
    </citation>
    <scope>NUCLEOTIDE SEQUENCE [LARGE SCALE GENOMIC DNA]</scope>
    <source>
        <strain evidence="2 3">BIOML-A2</strain>
    </source>
</reference>
<dbReference type="NCBIfam" id="TIGR00305">
    <property type="entry name" value="putative toxin-antitoxin system toxin component, PIN family"/>
    <property type="match status" value="1"/>
</dbReference>
<proteinExistence type="predicted"/>
<dbReference type="InterPro" id="IPR029060">
    <property type="entry name" value="PIN-like_dom_sf"/>
</dbReference>
<evidence type="ECO:0000259" key="1">
    <source>
        <dbReference type="Pfam" id="PF13470"/>
    </source>
</evidence>
<dbReference type="InterPro" id="IPR002716">
    <property type="entry name" value="PIN_dom"/>
</dbReference>
<evidence type="ECO:0000313" key="2">
    <source>
        <dbReference type="EMBL" id="MTU42252.1"/>
    </source>
</evidence>
<gene>
    <name evidence="2" type="ORF">GMD42_01175</name>
</gene>
<organism evidence="2 3">
    <name type="scientific">Parasutterella excrementihominis</name>
    <dbReference type="NCBI Taxonomy" id="487175"/>
    <lineage>
        <taxon>Bacteria</taxon>
        <taxon>Pseudomonadati</taxon>
        <taxon>Pseudomonadota</taxon>
        <taxon>Betaproteobacteria</taxon>
        <taxon>Burkholderiales</taxon>
        <taxon>Sutterellaceae</taxon>
        <taxon>Parasutterella</taxon>
    </lineage>
</organism>
<dbReference type="PANTHER" id="PTHR34610">
    <property type="entry name" value="SSL7007 PROTEIN"/>
    <property type="match status" value="1"/>
</dbReference>
<dbReference type="Pfam" id="PF13470">
    <property type="entry name" value="PIN_3"/>
    <property type="match status" value="1"/>
</dbReference>
<accession>A0A6I3S2P1</accession>
<protein>
    <submittedName>
        <fullName evidence="2">Putative toxin-antitoxin system toxin component, PIN family</fullName>
    </submittedName>
</protein>
<dbReference type="AlphaFoldDB" id="A0A6I3S2P1"/>
<dbReference type="InterPro" id="IPR002850">
    <property type="entry name" value="PIN_toxin-like"/>
</dbReference>
<dbReference type="RefSeq" id="WP_008810978.1">
    <property type="nucleotide sequence ID" value="NZ_DBGEHT010000235.1"/>
</dbReference>
<sequence length="141" mass="15889">MNPVIFDTNLLLDFFVFQDPKTSVLWEAAKERKFRTATCDGALSELEDVLKRPQFKISPERLEAIKEEFLSVAEILPISIEAKARCKDPLDQKFIDLTLSCSPALLISKDKLVLRCARHLRPLGSNILPPEKAIAILLANN</sequence>
<name>A0A6I3S2P1_9BURK</name>
<evidence type="ECO:0000313" key="3">
    <source>
        <dbReference type="Proteomes" id="UP000462362"/>
    </source>
</evidence>
<comment type="caution">
    <text evidence="2">The sequence shown here is derived from an EMBL/GenBank/DDBJ whole genome shotgun (WGS) entry which is preliminary data.</text>
</comment>
<feature type="domain" description="PIN" evidence="1">
    <location>
        <begin position="4"/>
        <end position="111"/>
    </location>
</feature>
<dbReference type="PANTHER" id="PTHR34610:SF3">
    <property type="entry name" value="SSL7007 PROTEIN"/>
    <property type="match status" value="1"/>
</dbReference>